<dbReference type="PROSITE" id="PS50075">
    <property type="entry name" value="CARRIER"/>
    <property type="match status" value="1"/>
</dbReference>
<dbReference type="Gene3D" id="1.10.1200.10">
    <property type="entry name" value="ACP-like"/>
    <property type="match status" value="1"/>
</dbReference>
<dbReference type="SMART" id="SM00823">
    <property type="entry name" value="PKS_PP"/>
    <property type="match status" value="1"/>
</dbReference>
<dbReference type="InterPro" id="IPR020806">
    <property type="entry name" value="PKS_PP-bd"/>
</dbReference>
<name>A0A841BNU9_9ACTN</name>
<dbReference type="AlphaFoldDB" id="A0A841BNU9"/>
<accession>A0A841BNU9</accession>
<keyword evidence="2" id="KW-0597">Phosphoprotein</keyword>
<dbReference type="EMBL" id="JACHMN010000002">
    <property type="protein sequence ID" value="MBB5868501.1"/>
    <property type="molecule type" value="Genomic_DNA"/>
</dbReference>
<reference evidence="4 5" key="1">
    <citation type="submission" date="2020-08" db="EMBL/GenBank/DDBJ databases">
        <title>Sequencing the genomes of 1000 actinobacteria strains.</title>
        <authorList>
            <person name="Klenk H.-P."/>
        </authorList>
    </citation>
    <scope>NUCLEOTIDE SEQUENCE [LARGE SCALE GENOMIC DNA]</scope>
    <source>
        <strain evidence="4 5">DSM 45362</strain>
    </source>
</reference>
<dbReference type="SUPFAM" id="SSF47336">
    <property type="entry name" value="ACP-like"/>
    <property type="match status" value="1"/>
</dbReference>
<dbReference type="Proteomes" id="UP000587527">
    <property type="component" value="Unassembled WGS sequence"/>
</dbReference>
<evidence type="ECO:0000259" key="3">
    <source>
        <dbReference type="PROSITE" id="PS50075"/>
    </source>
</evidence>
<gene>
    <name evidence="4" type="ORF">F4553_001880</name>
</gene>
<keyword evidence="1" id="KW-0596">Phosphopantetheine</keyword>
<dbReference type="InterPro" id="IPR009081">
    <property type="entry name" value="PP-bd_ACP"/>
</dbReference>
<evidence type="ECO:0000256" key="1">
    <source>
        <dbReference type="ARBA" id="ARBA00022450"/>
    </source>
</evidence>
<evidence type="ECO:0000313" key="4">
    <source>
        <dbReference type="EMBL" id="MBB5868501.1"/>
    </source>
</evidence>
<evidence type="ECO:0000256" key="2">
    <source>
        <dbReference type="ARBA" id="ARBA00022553"/>
    </source>
</evidence>
<protein>
    <submittedName>
        <fullName evidence="4">Acyl carrier protein</fullName>
    </submittedName>
</protein>
<organism evidence="4 5">
    <name type="scientific">Allocatelliglobosispora scoriae</name>
    <dbReference type="NCBI Taxonomy" id="643052"/>
    <lineage>
        <taxon>Bacteria</taxon>
        <taxon>Bacillati</taxon>
        <taxon>Actinomycetota</taxon>
        <taxon>Actinomycetes</taxon>
        <taxon>Micromonosporales</taxon>
        <taxon>Micromonosporaceae</taxon>
        <taxon>Allocatelliglobosispora</taxon>
    </lineage>
</organism>
<dbReference type="RefSeq" id="WP_184834497.1">
    <property type="nucleotide sequence ID" value="NZ_JACHMN010000002.1"/>
</dbReference>
<keyword evidence="5" id="KW-1185">Reference proteome</keyword>
<comment type="caution">
    <text evidence="4">The sequence shown here is derived from an EMBL/GenBank/DDBJ whole genome shotgun (WGS) entry which is preliminary data.</text>
</comment>
<dbReference type="Pfam" id="PF00550">
    <property type="entry name" value="PP-binding"/>
    <property type="match status" value="1"/>
</dbReference>
<sequence>MREHLRTELAQVLGIAPQEIAGDESFEDLGLDSVLEIAFVHSLNMAYGLSERRHIVDRYPTLDRLADYLATVVPGRTP</sequence>
<dbReference type="GO" id="GO:0031177">
    <property type="term" value="F:phosphopantetheine binding"/>
    <property type="evidence" value="ECO:0007669"/>
    <property type="project" value="InterPro"/>
</dbReference>
<feature type="domain" description="Carrier" evidence="3">
    <location>
        <begin position="1"/>
        <end position="73"/>
    </location>
</feature>
<dbReference type="SMART" id="SM01294">
    <property type="entry name" value="PKS_PP_betabranch"/>
    <property type="match status" value="1"/>
</dbReference>
<evidence type="ECO:0000313" key="5">
    <source>
        <dbReference type="Proteomes" id="UP000587527"/>
    </source>
</evidence>
<proteinExistence type="predicted"/>
<dbReference type="InterPro" id="IPR036736">
    <property type="entry name" value="ACP-like_sf"/>
</dbReference>